<dbReference type="GO" id="GO:0005525">
    <property type="term" value="F:GTP binding"/>
    <property type="evidence" value="ECO:0007669"/>
    <property type="project" value="UniProtKB-KW"/>
</dbReference>
<feature type="domain" description="AIG1-type G" evidence="4">
    <location>
        <begin position="6"/>
        <end position="191"/>
    </location>
</feature>
<dbReference type="SUPFAM" id="SSF52540">
    <property type="entry name" value="P-loop containing nucleoside triphosphate hydrolases"/>
    <property type="match status" value="1"/>
</dbReference>
<reference evidence="5 6" key="1">
    <citation type="submission" date="2020-06" db="EMBL/GenBank/DDBJ databases">
        <authorList>
            <person name="Li R."/>
            <person name="Bekaert M."/>
        </authorList>
    </citation>
    <scope>NUCLEOTIDE SEQUENCE [LARGE SCALE GENOMIC DNA]</scope>
    <source>
        <strain evidence="6">wild</strain>
    </source>
</reference>
<evidence type="ECO:0000259" key="4">
    <source>
        <dbReference type="PROSITE" id="PS51720"/>
    </source>
</evidence>
<dbReference type="AlphaFoldDB" id="A0A6J8DG68"/>
<evidence type="ECO:0000256" key="2">
    <source>
        <dbReference type="ARBA" id="ARBA00022741"/>
    </source>
</evidence>
<dbReference type="PANTHER" id="PTHR10903">
    <property type="entry name" value="GTPASE, IMAP FAMILY MEMBER-RELATED"/>
    <property type="match status" value="1"/>
</dbReference>
<dbReference type="Proteomes" id="UP000507470">
    <property type="component" value="Unassembled WGS sequence"/>
</dbReference>
<keyword evidence="2" id="KW-0547">Nucleotide-binding</keyword>
<dbReference type="OrthoDB" id="431287at2759"/>
<name>A0A6J8DG68_MYTCO</name>
<dbReference type="Pfam" id="PF04548">
    <property type="entry name" value="AIG1"/>
    <property type="match status" value="1"/>
</dbReference>
<dbReference type="InterPro" id="IPR027417">
    <property type="entry name" value="P-loop_NTPase"/>
</dbReference>
<proteinExistence type="inferred from homology"/>
<keyword evidence="3" id="KW-0342">GTP-binding</keyword>
<dbReference type="PROSITE" id="PS51720">
    <property type="entry name" value="G_AIG1"/>
    <property type="match status" value="1"/>
</dbReference>
<keyword evidence="6" id="KW-1185">Reference proteome</keyword>
<evidence type="ECO:0000256" key="3">
    <source>
        <dbReference type="ARBA" id="ARBA00023134"/>
    </source>
</evidence>
<dbReference type="InterPro" id="IPR045058">
    <property type="entry name" value="GIMA/IAN/Toc"/>
</dbReference>
<dbReference type="InterPro" id="IPR006703">
    <property type="entry name" value="G_AIG1"/>
</dbReference>
<dbReference type="Gene3D" id="3.40.50.300">
    <property type="entry name" value="P-loop containing nucleotide triphosphate hydrolases"/>
    <property type="match status" value="1"/>
</dbReference>
<evidence type="ECO:0000313" key="6">
    <source>
        <dbReference type="Proteomes" id="UP000507470"/>
    </source>
</evidence>
<accession>A0A6J8DG68</accession>
<evidence type="ECO:0000313" key="5">
    <source>
        <dbReference type="EMBL" id="CAC5407056.1"/>
    </source>
</evidence>
<gene>
    <name evidence="5" type="ORF">MCOR_40568</name>
</gene>
<organism evidence="5 6">
    <name type="scientific">Mytilus coruscus</name>
    <name type="common">Sea mussel</name>
    <dbReference type="NCBI Taxonomy" id="42192"/>
    <lineage>
        <taxon>Eukaryota</taxon>
        <taxon>Metazoa</taxon>
        <taxon>Spiralia</taxon>
        <taxon>Lophotrochozoa</taxon>
        <taxon>Mollusca</taxon>
        <taxon>Bivalvia</taxon>
        <taxon>Autobranchia</taxon>
        <taxon>Pteriomorphia</taxon>
        <taxon>Mytilida</taxon>
        <taxon>Mytiloidea</taxon>
        <taxon>Mytilidae</taxon>
        <taxon>Mytilinae</taxon>
        <taxon>Mytilus</taxon>
    </lineage>
</organism>
<dbReference type="FunFam" id="3.40.50.300:FF:000366">
    <property type="entry name" value="GTPase, IMAP family member 2"/>
    <property type="match status" value="1"/>
</dbReference>
<comment type="similarity">
    <text evidence="1">Belongs to the TRAFAC class TrmE-Era-EngA-EngB-Septin-like GTPase superfamily. AIG1/Toc34/Toc159-like paraseptin GTPase family. IAN subfamily.</text>
</comment>
<sequence>MAGVPRNEIRLVTIGKTGNGKSSSCNTILGQNVFPSGCDSTGVTTSCMVKYAERFGKLICLVDTPGLQDSSRNNEDVQKEIKKCIKLTTPGPHAIILVVPIGRFTNEDVQTVEHFSSNFGEKLEQNVIVLFTRFDDLKHEMRRNPNHPGMQGFIENLTPPLKEFLRKCGNRYIEFDNTLEEQVLRAKCKDS</sequence>
<dbReference type="EMBL" id="CACVKT020007320">
    <property type="protein sequence ID" value="CAC5407056.1"/>
    <property type="molecule type" value="Genomic_DNA"/>
</dbReference>
<dbReference type="PANTHER" id="PTHR10903:SF170">
    <property type="entry name" value="GTPASE IMAP FAMILY MEMBER 7"/>
    <property type="match status" value="1"/>
</dbReference>
<evidence type="ECO:0000256" key="1">
    <source>
        <dbReference type="ARBA" id="ARBA00008535"/>
    </source>
</evidence>
<protein>
    <recommendedName>
        <fullName evidence="4">AIG1-type G domain-containing protein</fullName>
    </recommendedName>
</protein>